<dbReference type="EMBL" id="JABWTA010000001">
    <property type="protein sequence ID" value="NVE95836.1"/>
    <property type="molecule type" value="Genomic_DNA"/>
</dbReference>
<keyword evidence="1" id="KW-1133">Transmembrane helix</keyword>
<evidence type="ECO:0000256" key="1">
    <source>
        <dbReference type="SAM" id="Phobius"/>
    </source>
</evidence>
<name>A0A850HF77_9SPHN</name>
<feature type="transmembrane region" description="Helical" evidence="1">
    <location>
        <begin position="332"/>
        <end position="352"/>
    </location>
</feature>
<dbReference type="AlphaFoldDB" id="A0A850HF77"/>
<proteinExistence type="predicted"/>
<protein>
    <submittedName>
        <fullName evidence="2">DUF4350 domain-containing protein</fullName>
    </submittedName>
</protein>
<keyword evidence="3" id="KW-1185">Reference proteome</keyword>
<gene>
    <name evidence="2" type="ORF">HUO12_13085</name>
</gene>
<accession>A0A850HF77</accession>
<evidence type="ECO:0000313" key="2">
    <source>
        <dbReference type="EMBL" id="NVE95836.1"/>
    </source>
</evidence>
<reference evidence="2 3" key="1">
    <citation type="submission" date="2020-06" db="EMBL/GenBank/DDBJ databases">
        <title>Altererythrobacter lutimaris sp. nov., a marine bacterium isolated from a tidal flat.</title>
        <authorList>
            <person name="Kim D."/>
            <person name="Yoo Y."/>
            <person name="Kim J.-J."/>
        </authorList>
    </citation>
    <scope>NUCLEOTIDE SEQUENCE [LARGE SCALE GENOMIC DNA]</scope>
    <source>
        <strain evidence="2 3">JGD-16</strain>
    </source>
</reference>
<keyword evidence="1" id="KW-0472">Membrane</keyword>
<dbReference type="Proteomes" id="UP000546031">
    <property type="component" value="Unassembled WGS sequence"/>
</dbReference>
<sequence length="460" mass="50534">MSAATAAPVQASHRASPFSKRTVLALVIASFLAFIAFLALIGAGQTSRQSNDGGSHASANGLNGYAGLVELLRLEGRDVTVSRTPSGMETFGLLVLTPPMNADAEDIQAILEDRYYTGPTLIILPKWYAQQVQDNPADDIEVEDGWVRLLFTANPEWMEELDKPYWFSVQQPWEGILESEDETFDAEEGDQPAVEELVAASEERRRIIENLEPTNWSGLGLSGKLPEGRYNSAPDTPGHMPLVTTQDGDILVSSVLGEEDSDFFVDAYPVTIVIEPDLMNNYGLSDRTRAAAALAIIDEVAYDEFDEIVFDVTLNGLGGSENLLTLAFRPPFLAATLCLILALLIIGWRAFIRFGPPLAEAQAMAFGKRRLVSNGAGLILRARRLNLLAEPYISLTTRRIGRRLGISRGDLGVISEALQERFPDEEPLLNRANTLRNARKPKDILRAAGALKELERKLER</sequence>
<keyword evidence="1" id="KW-0812">Transmembrane</keyword>
<feature type="transmembrane region" description="Helical" evidence="1">
    <location>
        <begin position="23"/>
        <end position="43"/>
    </location>
</feature>
<evidence type="ECO:0000313" key="3">
    <source>
        <dbReference type="Proteomes" id="UP000546031"/>
    </source>
</evidence>
<dbReference type="RefSeq" id="WP_176274025.1">
    <property type="nucleotide sequence ID" value="NZ_JABWTA010000001.1"/>
</dbReference>
<organism evidence="2 3">
    <name type="scientific">Altererythrobacter lutimaris</name>
    <dbReference type="NCBI Taxonomy" id="2743979"/>
    <lineage>
        <taxon>Bacteria</taxon>
        <taxon>Pseudomonadati</taxon>
        <taxon>Pseudomonadota</taxon>
        <taxon>Alphaproteobacteria</taxon>
        <taxon>Sphingomonadales</taxon>
        <taxon>Erythrobacteraceae</taxon>
        <taxon>Altererythrobacter</taxon>
    </lineage>
</organism>
<comment type="caution">
    <text evidence="2">The sequence shown here is derived from an EMBL/GenBank/DDBJ whole genome shotgun (WGS) entry which is preliminary data.</text>
</comment>